<dbReference type="InterPro" id="IPR021252">
    <property type="entry name" value="DUF2794"/>
</dbReference>
<organism evidence="1 2">
    <name type="scientific">Roseovarius aquimarinus</name>
    <dbReference type="NCBI Taxonomy" id="1229156"/>
    <lineage>
        <taxon>Bacteria</taxon>
        <taxon>Pseudomonadati</taxon>
        <taxon>Pseudomonadota</taxon>
        <taxon>Alphaproteobacteria</taxon>
        <taxon>Rhodobacterales</taxon>
        <taxon>Roseobacteraceae</taxon>
        <taxon>Roseovarius</taxon>
    </lineage>
</organism>
<dbReference type="EMBL" id="JBIHMM010000002">
    <property type="protein sequence ID" value="MFH0254155.1"/>
    <property type="molecule type" value="Genomic_DNA"/>
</dbReference>
<name>A0ABW7I9M1_9RHOB</name>
<sequence>MNYQPIAPAFAAPDQVAFHRTELGIILSLYGRMVAAGEWRDYGISSLRDVAVFSVFRRTAEHPLYRIEKRPKLRGRQGQYAVIGMDGQILKRGADLRQVLRVLERKLIRAVE</sequence>
<accession>A0ABW7I9M1</accession>
<keyword evidence="2" id="KW-1185">Reference proteome</keyword>
<evidence type="ECO:0000313" key="2">
    <source>
        <dbReference type="Proteomes" id="UP001607157"/>
    </source>
</evidence>
<proteinExistence type="predicted"/>
<gene>
    <name evidence="1" type="ORF">ACGRVM_09635</name>
</gene>
<protein>
    <submittedName>
        <fullName evidence="1">DUF2794 domain-containing protein</fullName>
    </submittedName>
</protein>
<comment type="caution">
    <text evidence="1">The sequence shown here is derived from an EMBL/GenBank/DDBJ whole genome shotgun (WGS) entry which is preliminary data.</text>
</comment>
<dbReference type="Pfam" id="PF10984">
    <property type="entry name" value="DUF2794"/>
    <property type="match status" value="1"/>
</dbReference>
<reference evidence="1 2" key="1">
    <citation type="submission" date="2024-10" db="EMBL/GenBank/DDBJ databases">
        <authorList>
            <person name="Yang X.-N."/>
        </authorList>
    </citation>
    <scope>NUCLEOTIDE SEQUENCE [LARGE SCALE GENOMIC DNA]</scope>
    <source>
        <strain evidence="1 2">CAU 1059</strain>
    </source>
</reference>
<evidence type="ECO:0000313" key="1">
    <source>
        <dbReference type="EMBL" id="MFH0254155.1"/>
    </source>
</evidence>
<dbReference type="Proteomes" id="UP001607157">
    <property type="component" value="Unassembled WGS sequence"/>
</dbReference>
<dbReference type="RefSeq" id="WP_377170452.1">
    <property type="nucleotide sequence ID" value="NZ_JBHTJC010000002.1"/>
</dbReference>